<proteinExistence type="inferred from homology"/>
<gene>
    <name evidence="10" type="ORF">Salmuc_00514</name>
</gene>
<evidence type="ECO:0000256" key="3">
    <source>
        <dbReference type="ARBA" id="ARBA00022752"/>
    </source>
</evidence>
<dbReference type="STRING" id="1123237.Salmuc_00514"/>
<dbReference type="RefSeq" id="WP_020039396.1">
    <property type="nucleotide sequence ID" value="NZ_KE557282.1"/>
</dbReference>
<feature type="active site" description="Proton acceptor" evidence="6">
    <location>
        <position position="348"/>
    </location>
</feature>
<feature type="active site" description="Proton acceptor" evidence="6">
    <location>
        <position position="378"/>
    </location>
</feature>
<feature type="domain" description="Thiolase N-terminal" evidence="8">
    <location>
        <begin position="5"/>
        <end position="261"/>
    </location>
</feature>
<evidence type="ECO:0000259" key="9">
    <source>
        <dbReference type="Pfam" id="PF02803"/>
    </source>
</evidence>
<accession>S9Q9M5</accession>
<dbReference type="Pfam" id="PF02803">
    <property type="entry name" value="Thiolase_C"/>
    <property type="match status" value="1"/>
</dbReference>
<protein>
    <submittedName>
        <fullName evidence="10">Acetyl-CoA acetyltransferase</fullName>
        <ecNumber evidence="10">2.3.1.16</ecNumber>
        <ecNumber evidence="10">2.3.1.9</ecNumber>
    </submittedName>
</protein>
<dbReference type="SUPFAM" id="SSF53901">
    <property type="entry name" value="Thiolase-like"/>
    <property type="match status" value="2"/>
</dbReference>
<dbReference type="EC" id="2.3.1.9" evidence="10"/>
<dbReference type="NCBIfam" id="NF006552">
    <property type="entry name" value="PRK09051.1"/>
    <property type="match status" value="1"/>
</dbReference>
<dbReference type="InterPro" id="IPR020617">
    <property type="entry name" value="Thiolase_C"/>
</dbReference>
<feature type="active site" description="Acyl-thioester intermediate" evidence="6">
    <location>
        <position position="90"/>
    </location>
</feature>
<keyword evidence="11" id="KW-1185">Reference proteome</keyword>
<keyword evidence="3" id="KW-0583">PHB biosynthesis</keyword>
<dbReference type="NCBIfam" id="TIGR01930">
    <property type="entry name" value="AcCoA-C-Actrans"/>
    <property type="match status" value="1"/>
</dbReference>
<comment type="caution">
    <text evidence="10">The sequence shown here is derived from an EMBL/GenBank/DDBJ whole genome shotgun (WGS) entry which is preliminary data.</text>
</comment>
<dbReference type="Gene3D" id="3.40.47.10">
    <property type="match status" value="2"/>
</dbReference>
<dbReference type="InterPro" id="IPR020610">
    <property type="entry name" value="Thiolase_AS"/>
</dbReference>
<evidence type="ECO:0000259" key="8">
    <source>
        <dbReference type="Pfam" id="PF00108"/>
    </source>
</evidence>
<evidence type="ECO:0000256" key="2">
    <source>
        <dbReference type="ARBA" id="ARBA00022679"/>
    </source>
</evidence>
<evidence type="ECO:0000313" key="10">
    <source>
        <dbReference type="EMBL" id="EPX76682.1"/>
    </source>
</evidence>
<dbReference type="AlphaFoldDB" id="S9Q9M5"/>
<dbReference type="PROSITE" id="PS00737">
    <property type="entry name" value="THIOLASE_2"/>
    <property type="match status" value="1"/>
</dbReference>
<dbReference type="PANTHER" id="PTHR18919:SF107">
    <property type="entry name" value="ACETYL-COA ACETYLTRANSFERASE, CYTOSOLIC"/>
    <property type="match status" value="1"/>
</dbReference>
<evidence type="ECO:0000256" key="1">
    <source>
        <dbReference type="ARBA" id="ARBA00010982"/>
    </source>
</evidence>
<dbReference type="HOGENOM" id="CLU_031026_0_0_5"/>
<evidence type="ECO:0000256" key="6">
    <source>
        <dbReference type="PIRSR" id="PIRSR000429-1"/>
    </source>
</evidence>
<dbReference type="PANTHER" id="PTHR18919">
    <property type="entry name" value="ACETYL-COA C-ACYLTRANSFERASE"/>
    <property type="match status" value="1"/>
</dbReference>
<dbReference type="InterPro" id="IPR016039">
    <property type="entry name" value="Thiolase-like"/>
</dbReference>
<dbReference type="InterPro" id="IPR002155">
    <property type="entry name" value="Thiolase"/>
</dbReference>
<dbReference type="Proteomes" id="UP000015347">
    <property type="component" value="Unassembled WGS sequence"/>
</dbReference>
<comment type="pathway">
    <text evidence="5">Metabolic intermediate biosynthesis; (R)-mevalonate biosynthesis; (R)-mevalonate from acetyl-CoA: step 1/3.</text>
</comment>
<dbReference type="PROSITE" id="PS00099">
    <property type="entry name" value="THIOLASE_3"/>
    <property type="match status" value="1"/>
</dbReference>
<dbReference type="EC" id="2.3.1.16" evidence="10"/>
<dbReference type="GO" id="GO:0006635">
    <property type="term" value="P:fatty acid beta-oxidation"/>
    <property type="evidence" value="ECO:0007669"/>
    <property type="project" value="TreeGrafter"/>
</dbReference>
<organism evidence="10 11">
    <name type="scientific">Salipiger mucosus DSM 16094</name>
    <dbReference type="NCBI Taxonomy" id="1123237"/>
    <lineage>
        <taxon>Bacteria</taxon>
        <taxon>Pseudomonadati</taxon>
        <taxon>Pseudomonadota</taxon>
        <taxon>Alphaproteobacteria</taxon>
        <taxon>Rhodobacterales</taxon>
        <taxon>Roseobacteraceae</taxon>
        <taxon>Salipiger</taxon>
    </lineage>
</organism>
<sequence length="394" mass="39831">MTKDIVILSAVRSAIGTFGGSLAGIAPCDLATGIAGEAISRAGIEGAEIGQTVMGNVIHTEPRDMYLSRVTAIGAGVPETSPALTLNRLCGSGLQAVVSASEAIILGHCEAALAGGAESMSRAGHLLSARFGAKMGDVKAVDMMIGALSDPFGNGHMGITAENVAERDGISREAQDEMAAASHQRAARAQAEGRFDSQILPIEVRKGRKTEDFARDEMVRADATAEGLAGLRPAFRKDGSVTAGNASGINDGAAALVLASADKAAAQGLAPMARIVASGLGGVAPEVMGLGPVPATRQALERAGLSVSDLDVIESNEAFAAQACAVTKQLGLDPAKVNPNGGAIAMGHPIGASGAIILTKLLHELERTGGRYGLATMCIGGGQGIALIVENLKR</sequence>
<keyword evidence="2 7" id="KW-0808">Transferase</keyword>
<dbReference type="Pfam" id="PF00108">
    <property type="entry name" value="Thiolase_N"/>
    <property type="match status" value="1"/>
</dbReference>
<dbReference type="OrthoDB" id="9764638at2"/>
<evidence type="ECO:0000256" key="7">
    <source>
        <dbReference type="RuleBase" id="RU003557"/>
    </source>
</evidence>
<dbReference type="InterPro" id="IPR020615">
    <property type="entry name" value="Thiolase_acyl_enz_int_AS"/>
</dbReference>
<feature type="domain" description="Thiolase C-terminal" evidence="9">
    <location>
        <begin position="270"/>
        <end position="390"/>
    </location>
</feature>
<dbReference type="GO" id="GO:0003985">
    <property type="term" value="F:acetyl-CoA C-acetyltransferase activity"/>
    <property type="evidence" value="ECO:0007669"/>
    <property type="project" value="UniProtKB-EC"/>
</dbReference>
<dbReference type="CDD" id="cd00751">
    <property type="entry name" value="thiolase"/>
    <property type="match status" value="1"/>
</dbReference>
<keyword evidence="4 7" id="KW-0012">Acyltransferase</keyword>
<dbReference type="eggNOG" id="COG0183">
    <property type="taxonomic scope" value="Bacteria"/>
</dbReference>
<dbReference type="InterPro" id="IPR020616">
    <property type="entry name" value="Thiolase_N"/>
</dbReference>
<name>S9Q9M5_9RHOB</name>
<reference evidence="11" key="1">
    <citation type="journal article" date="2014" name="Stand. Genomic Sci.">
        <title>Genome sequence of the exopolysaccharide-producing Salipiger mucosus type strain (DSM 16094(T)), a moderately halophilic member of the Roseobacter clade.</title>
        <authorList>
            <person name="Riedel T."/>
            <person name="Spring S."/>
            <person name="Fiebig A."/>
            <person name="Petersen J."/>
            <person name="Kyrpides N.C."/>
            <person name="Goker M."/>
            <person name="Klenk H.P."/>
        </authorList>
    </citation>
    <scope>NUCLEOTIDE SEQUENCE [LARGE SCALE GENOMIC DNA]</scope>
    <source>
        <strain evidence="11">DSM 16094</strain>
    </source>
</reference>
<dbReference type="FunFam" id="3.40.47.10:FF:000010">
    <property type="entry name" value="Acetyl-CoA acetyltransferase (Thiolase)"/>
    <property type="match status" value="1"/>
</dbReference>
<evidence type="ECO:0000313" key="11">
    <source>
        <dbReference type="Proteomes" id="UP000015347"/>
    </source>
</evidence>
<dbReference type="EMBL" id="APVH01000046">
    <property type="protein sequence ID" value="EPX76682.1"/>
    <property type="molecule type" value="Genomic_DNA"/>
</dbReference>
<evidence type="ECO:0000256" key="5">
    <source>
        <dbReference type="ARBA" id="ARBA00037924"/>
    </source>
</evidence>
<dbReference type="GO" id="GO:0042619">
    <property type="term" value="P:poly-hydroxybutyrate biosynthetic process"/>
    <property type="evidence" value="ECO:0007669"/>
    <property type="project" value="UniProtKB-KW"/>
</dbReference>
<comment type="similarity">
    <text evidence="1 7">Belongs to the thiolase-like superfamily. Thiolase family.</text>
</comment>
<evidence type="ECO:0000256" key="4">
    <source>
        <dbReference type="ARBA" id="ARBA00023315"/>
    </source>
</evidence>
<dbReference type="PIRSF" id="PIRSF000429">
    <property type="entry name" value="Ac-CoA_Ac_transf"/>
    <property type="match status" value="1"/>
</dbReference>
<dbReference type="PROSITE" id="PS00098">
    <property type="entry name" value="THIOLASE_1"/>
    <property type="match status" value="1"/>
</dbReference>
<dbReference type="InterPro" id="IPR020613">
    <property type="entry name" value="Thiolase_CS"/>
</dbReference>